<evidence type="ECO:0000256" key="7">
    <source>
        <dbReference type="ARBA" id="ARBA00023170"/>
    </source>
</evidence>
<dbReference type="Pfam" id="PF00069">
    <property type="entry name" value="Pkinase"/>
    <property type="match status" value="1"/>
</dbReference>
<feature type="domain" description="Protein kinase" evidence="11">
    <location>
        <begin position="9"/>
        <end position="265"/>
    </location>
</feature>
<dbReference type="Gene3D" id="3.30.10.20">
    <property type="match status" value="1"/>
</dbReference>
<protein>
    <recommendedName>
        <fullName evidence="2">non-specific serine/threonine protein kinase</fullName>
        <ecNumber evidence="2">2.7.11.1</ecNumber>
    </recommendedName>
</protein>
<dbReference type="PANTHER" id="PTHR43671:SF13">
    <property type="entry name" value="SERINE_THREONINE-PROTEIN KINASE NEK2"/>
    <property type="match status" value="1"/>
</dbReference>
<dbReference type="SUPFAM" id="SSF56112">
    <property type="entry name" value="Protein kinase-like (PK-like)"/>
    <property type="match status" value="1"/>
</dbReference>
<comment type="caution">
    <text evidence="13">The sequence shown here is derived from an EMBL/GenBank/DDBJ whole genome shotgun (WGS) entry which is preliminary data.</text>
</comment>
<dbReference type="PROSITE" id="PS00108">
    <property type="entry name" value="PROTEIN_KINASE_ST"/>
    <property type="match status" value="1"/>
</dbReference>
<dbReference type="PANTHER" id="PTHR43671">
    <property type="entry name" value="SERINE/THREONINE-PROTEIN KINASE NEK"/>
    <property type="match status" value="1"/>
</dbReference>
<dbReference type="Gene3D" id="1.10.510.10">
    <property type="entry name" value="Transferase(Phosphotransferase) domain 1"/>
    <property type="match status" value="1"/>
</dbReference>
<dbReference type="EC" id="2.7.11.1" evidence="2"/>
<dbReference type="PROSITE" id="PS51178">
    <property type="entry name" value="PASTA"/>
    <property type="match status" value="1"/>
</dbReference>
<keyword evidence="5" id="KW-0418">Kinase</keyword>
<dbReference type="SMART" id="SM00740">
    <property type="entry name" value="PASTA"/>
    <property type="match status" value="1"/>
</dbReference>
<dbReference type="PROSITE" id="PS00107">
    <property type="entry name" value="PROTEIN_KINASE_ATP"/>
    <property type="match status" value="1"/>
</dbReference>
<dbReference type="InterPro" id="IPR038637">
    <property type="entry name" value="NPCBM_sf"/>
</dbReference>
<accession>A0ABP8BUM0</accession>
<feature type="region of interest" description="Disordered" evidence="9">
    <location>
        <begin position="295"/>
        <end position="318"/>
    </location>
</feature>
<reference evidence="14" key="1">
    <citation type="journal article" date="2019" name="Int. J. Syst. Evol. Microbiol.">
        <title>The Global Catalogue of Microorganisms (GCM) 10K type strain sequencing project: providing services to taxonomists for standard genome sequencing and annotation.</title>
        <authorList>
            <consortium name="The Broad Institute Genomics Platform"/>
            <consortium name="The Broad Institute Genome Sequencing Center for Infectious Disease"/>
            <person name="Wu L."/>
            <person name="Ma J."/>
        </authorList>
    </citation>
    <scope>NUCLEOTIDE SEQUENCE [LARGE SCALE GENOMIC DNA]</scope>
    <source>
        <strain evidence="14">JCM 17440</strain>
    </source>
</reference>
<dbReference type="InterPro" id="IPR000719">
    <property type="entry name" value="Prot_kinase_dom"/>
</dbReference>
<dbReference type="InterPro" id="IPR013222">
    <property type="entry name" value="Glyco_hyd_98_carb-bd"/>
</dbReference>
<dbReference type="InterPro" id="IPR005543">
    <property type="entry name" value="PASTA_dom"/>
</dbReference>
<dbReference type="SUPFAM" id="SSF49785">
    <property type="entry name" value="Galactose-binding domain-like"/>
    <property type="match status" value="1"/>
</dbReference>
<dbReference type="InterPro" id="IPR017441">
    <property type="entry name" value="Protein_kinase_ATP_BS"/>
</dbReference>
<evidence type="ECO:0000313" key="14">
    <source>
        <dbReference type="Proteomes" id="UP001501710"/>
    </source>
</evidence>
<sequence>MERPLGSKYILEEVLGRGATGEVWRGRTHEGEKLAFKVLHDTLARDRETVNRFLQEGSILTDVVHPHLVRVHDLVVEGDTLAIVMDLVTGSDLRKPLAEHGAMRPGDACSIAAETAAALAAIHEAGVVHRDVKPENVLLDGHRSPPAVRLTDFGIARIAEQTGSKSTMLVGTAPYIAPEVADGRPPTPAGDLYALGIMLYEMCCGVTPFADKSTLVILKRHGGSMPGRPPGVPDPLWELVEALLAKDPDARPGPAGRVAILLEALARDLHQLPAAPTLAEPPEPVPVAHDAATEMSLRNPHRATGDQPGDTGRRRGRGRRRALMVAAGCLVVACAMAGGAYVATRSDDPKRAASPGPTSAPSTGEFSPPPSPGQTTARPSYGPNQVPALVGLPEQEARALLPPTVGVQIRREQAPPGSPDGVVLAQDPSPGSDLPSTIALTISSKQAIQYLADIEPSSGDDVITGTNATNYRLSGHAQLHAVGVEGSPCSREAGGAEYDLGQHYTLLQGLAGVDDNSAAAKTQVTVEFYGDARKLKAITVTLGKAKDLDVDVRGVLRLSIRWTFSGGDASKCAGGTLVLGDAQLVAAAGYTPPPTGDPTAPVPGG</sequence>
<dbReference type="Proteomes" id="UP001501710">
    <property type="component" value="Unassembled WGS sequence"/>
</dbReference>
<dbReference type="CDD" id="cd06577">
    <property type="entry name" value="PASTA_pknB"/>
    <property type="match status" value="1"/>
</dbReference>
<dbReference type="InterPro" id="IPR008979">
    <property type="entry name" value="Galactose-bd-like_sf"/>
</dbReference>
<dbReference type="CDD" id="cd14014">
    <property type="entry name" value="STKc_PknB_like"/>
    <property type="match status" value="1"/>
</dbReference>
<dbReference type="SMART" id="SM00220">
    <property type="entry name" value="S_TKc"/>
    <property type="match status" value="1"/>
</dbReference>
<feature type="domain" description="PASTA" evidence="12">
    <location>
        <begin position="382"/>
        <end position="444"/>
    </location>
</feature>
<keyword evidence="14" id="KW-1185">Reference proteome</keyword>
<evidence type="ECO:0000313" key="13">
    <source>
        <dbReference type="EMBL" id="GAA4225618.1"/>
    </source>
</evidence>
<keyword evidence="4 8" id="KW-0547">Nucleotide-binding</keyword>
<feature type="transmembrane region" description="Helical" evidence="10">
    <location>
        <begin position="322"/>
        <end position="343"/>
    </location>
</feature>
<dbReference type="InterPro" id="IPR011009">
    <property type="entry name" value="Kinase-like_dom_sf"/>
</dbReference>
<feature type="compositionally biased region" description="Polar residues" evidence="9">
    <location>
        <begin position="356"/>
        <end position="365"/>
    </location>
</feature>
<evidence type="ECO:0000259" key="11">
    <source>
        <dbReference type="PROSITE" id="PS50011"/>
    </source>
</evidence>
<evidence type="ECO:0000259" key="12">
    <source>
        <dbReference type="PROSITE" id="PS51178"/>
    </source>
</evidence>
<keyword evidence="6 8" id="KW-0067">ATP-binding</keyword>
<keyword evidence="7" id="KW-0675">Receptor</keyword>
<dbReference type="InterPro" id="IPR050660">
    <property type="entry name" value="NEK_Ser/Thr_kinase"/>
</dbReference>
<feature type="binding site" evidence="8">
    <location>
        <position position="37"/>
    </location>
    <ligand>
        <name>ATP</name>
        <dbReference type="ChEBI" id="CHEBI:30616"/>
    </ligand>
</feature>
<feature type="region of interest" description="Disordered" evidence="9">
    <location>
        <begin position="346"/>
        <end position="388"/>
    </location>
</feature>
<evidence type="ECO:0000256" key="9">
    <source>
        <dbReference type="SAM" id="MobiDB-lite"/>
    </source>
</evidence>
<keyword evidence="3" id="KW-0808">Transferase</keyword>
<keyword evidence="10" id="KW-1133">Transmembrane helix</keyword>
<evidence type="ECO:0000256" key="1">
    <source>
        <dbReference type="ARBA" id="ARBA00010886"/>
    </source>
</evidence>
<evidence type="ECO:0000256" key="6">
    <source>
        <dbReference type="ARBA" id="ARBA00022840"/>
    </source>
</evidence>
<gene>
    <name evidence="13" type="ORF">GCM10022254_07890</name>
</gene>
<comment type="similarity">
    <text evidence="1">Belongs to the protein kinase superfamily. NEK Ser/Thr protein kinase family. NIMA subfamily.</text>
</comment>
<dbReference type="RefSeq" id="WP_344889760.1">
    <property type="nucleotide sequence ID" value="NZ_BAABAS010000004.1"/>
</dbReference>
<evidence type="ECO:0000256" key="8">
    <source>
        <dbReference type="PROSITE-ProRule" id="PRU10141"/>
    </source>
</evidence>
<evidence type="ECO:0000256" key="3">
    <source>
        <dbReference type="ARBA" id="ARBA00022679"/>
    </source>
</evidence>
<evidence type="ECO:0000256" key="10">
    <source>
        <dbReference type="SAM" id="Phobius"/>
    </source>
</evidence>
<organism evidence="13 14">
    <name type="scientific">Actinomadura meridiana</name>
    <dbReference type="NCBI Taxonomy" id="559626"/>
    <lineage>
        <taxon>Bacteria</taxon>
        <taxon>Bacillati</taxon>
        <taxon>Actinomycetota</taxon>
        <taxon>Actinomycetes</taxon>
        <taxon>Streptosporangiales</taxon>
        <taxon>Thermomonosporaceae</taxon>
        <taxon>Actinomadura</taxon>
    </lineage>
</organism>
<name>A0ABP8BUM0_9ACTN</name>
<keyword evidence="10" id="KW-0812">Transmembrane</keyword>
<dbReference type="Pfam" id="PF08305">
    <property type="entry name" value="NPCBM"/>
    <property type="match status" value="1"/>
</dbReference>
<proteinExistence type="inferred from homology"/>
<dbReference type="Gene3D" id="2.60.120.1060">
    <property type="entry name" value="NPCBM/NEW2 domain"/>
    <property type="match status" value="1"/>
</dbReference>
<keyword evidence="10" id="KW-0472">Membrane</keyword>
<evidence type="ECO:0000256" key="2">
    <source>
        <dbReference type="ARBA" id="ARBA00012513"/>
    </source>
</evidence>
<dbReference type="PROSITE" id="PS50011">
    <property type="entry name" value="PROTEIN_KINASE_DOM"/>
    <property type="match status" value="1"/>
</dbReference>
<dbReference type="InterPro" id="IPR008271">
    <property type="entry name" value="Ser/Thr_kinase_AS"/>
</dbReference>
<dbReference type="EMBL" id="BAABAS010000004">
    <property type="protein sequence ID" value="GAA4225618.1"/>
    <property type="molecule type" value="Genomic_DNA"/>
</dbReference>
<evidence type="ECO:0000256" key="4">
    <source>
        <dbReference type="ARBA" id="ARBA00022741"/>
    </source>
</evidence>
<evidence type="ECO:0000256" key="5">
    <source>
        <dbReference type="ARBA" id="ARBA00022777"/>
    </source>
</evidence>